<organism evidence="3 4">
    <name type="scientific">Pantoea coffeiphila</name>
    <dbReference type="NCBI Taxonomy" id="1465635"/>
    <lineage>
        <taxon>Bacteria</taxon>
        <taxon>Pseudomonadati</taxon>
        <taxon>Pseudomonadota</taxon>
        <taxon>Gammaproteobacteria</taxon>
        <taxon>Enterobacterales</taxon>
        <taxon>Erwiniaceae</taxon>
        <taxon>Pantoea</taxon>
    </lineage>
</organism>
<dbReference type="GO" id="GO:0006508">
    <property type="term" value="P:proteolysis"/>
    <property type="evidence" value="ECO:0007669"/>
    <property type="project" value="UniProtKB-KW"/>
</dbReference>
<feature type="transmembrane region" description="Helical" evidence="1">
    <location>
        <begin position="138"/>
        <end position="160"/>
    </location>
</feature>
<feature type="transmembrane region" description="Helical" evidence="1">
    <location>
        <begin position="245"/>
        <end position="269"/>
    </location>
</feature>
<keyword evidence="1" id="KW-0812">Transmembrane</keyword>
<feature type="transmembrane region" description="Helical" evidence="1">
    <location>
        <begin position="106"/>
        <end position="126"/>
    </location>
</feature>
<dbReference type="GO" id="GO:0008237">
    <property type="term" value="F:metallopeptidase activity"/>
    <property type="evidence" value="ECO:0007669"/>
    <property type="project" value="UniProtKB-KW"/>
</dbReference>
<feature type="transmembrane region" description="Helical" evidence="1">
    <location>
        <begin position="40"/>
        <end position="57"/>
    </location>
</feature>
<dbReference type="EMBL" id="PDET01000033">
    <property type="protein sequence ID" value="PRD12465.1"/>
    <property type="molecule type" value="Genomic_DNA"/>
</dbReference>
<dbReference type="InterPro" id="IPR003675">
    <property type="entry name" value="Rce1/LyrA-like_dom"/>
</dbReference>
<dbReference type="RefSeq" id="WP_105595743.1">
    <property type="nucleotide sequence ID" value="NZ_PDET01000033.1"/>
</dbReference>
<keyword evidence="3" id="KW-0378">Hydrolase</keyword>
<reference evidence="3 4" key="1">
    <citation type="submission" date="2017-10" db="EMBL/GenBank/DDBJ databases">
        <title>Draft genome of two endophytic bacteria isolated from 'guarana' Paullinia cupana (Mart.) Ducke.</title>
        <authorList>
            <person name="Siqueira K.A."/>
            <person name="Liotti R.G."/>
            <person name="Mendes T.A."/>
            <person name="Soares M.A."/>
        </authorList>
    </citation>
    <scope>NUCLEOTIDE SEQUENCE [LARGE SCALE GENOMIC DNA]</scope>
    <source>
        <strain evidence="3 4">342</strain>
    </source>
</reference>
<evidence type="ECO:0000256" key="1">
    <source>
        <dbReference type="SAM" id="Phobius"/>
    </source>
</evidence>
<keyword evidence="3" id="KW-0482">Metalloprotease</keyword>
<name>A0A2S9I3W4_9GAMM</name>
<proteinExistence type="predicted"/>
<keyword evidence="4" id="KW-1185">Reference proteome</keyword>
<evidence type="ECO:0000313" key="4">
    <source>
        <dbReference type="Proteomes" id="UP000239181"/>
    </source>
</evidence>
<dbReference type="Pfam" id="PF02517">
    <property type="entry name" value="Rce1-like"/>
    <property type="match status" value="1"/>
</dbReference>
<accession>A0A2S9I3W4</accession>
<keyword evidence="1" id="KW-0472">Membrane</keyword>
<feature type="transmembrane region" description="Helical" evidence="1">
    <location>
        <begin position="166"/>
        <end position="185"/>
    </location>
</feature>
<dbReference type="OrthoDB" id="5322702at2"/>
<dbReference type="GO" id="GO:0004175">
    <property type="term" value="F:endopeptidase activity"/>
    <property type="evidence" value="ECO:0007669"/>
    <property type="project" value="UniProtKB-ARBA"/>
</dbReference>
<keyword evidence="1" id="KW-1133">Transmembrane helix</keyword>
<dbReference type="Proteomes" id="UP000239181">
    <property type="component" value="Unassembled WGS sequence"/>
</dbReference>
<evidence type="ECO:0000313" key="3">
    <source>
        <dbReference type="EMBL" id="PRD12465.1"/>
    </source>
</evidence>
<sequence>MWFLLALSLLFLSFSLRSSLVLLFIALAMAIIDQTLLPPGIIALGIMFCIAICWGYRQRQTPFALPGEILLVAGAIALGLHMIPGFNNQIAASGVQAGPQSLPFTFYFNLDKALIPFLLLGCMPTLIARPSQQPQNPLWWLVLLLSMPLLLLVATVIGALRVEPHIPIWIGSFMLANLFFVCLAEEALFRGYIQQRLSQFLGDKRALLIASVLFGLAHFSGGLMLVFFATLTGVIYGLAWLWSGRLWVATLVHFSFNMLHLLFFTYPVWQRLPT</sequence>
<gene>
    <name evidence="3" type="ORF">CQW29_26360</name>
</gene>
<evidence type="ECO:0000259" key="2">
    <source>
        <dbReference type="Pfam" id="PF02517"/>
    </source>
</evidence>
<protein>
    <submittedName>
        <fullName evidence="3">CPBP family intramembrane metalloprotease</fullName>
    </submittedName>
</protein>
<feature type="transmembrane region" description="Helical" evidence="1">
    <location>
        <begin position="69"/>
        <end position="86"/>
    </location>
</feature>
<feature type="domain" description="CAAX prenyl protease 2/Lysostaphin resistance protein A-like" evidence="2">
    <location>
        <begin position="170"/>
        <end position="258"/>
    </location>
</feature>
<dbReference type="AlphaFoldDB" id="A0A2S9I3W4"/>
<keyword evidence="3" id="KW-0645">Protease</keyword>
<dbReference type="GO" id="GO:0080120">
    <property type="term" value="P:CAAX-box protein maturation"/>
    <property type="evidence" value="ECO:0007669"/>
    <property type="project" value="UniProtKB-ARBA"/>
</dbReference>
<feature type="transmembrane region" description="Helical" evidence="1">
    <location>
        <begin position="206"/>
        <end position="239"/>
    </location>
</feature>
<comment type="caution">
    <text evidence="3">The sequence shown here is derived from an EMBL/GenBank/DDBJ whole genome shotgun (WGS) entry which is preliminary data.</text>
</comment>